<feature type="chain" id="PRO_5009514763" description="DUF5723 domain-containing protein" evidence="1">
    <location>
        <begin position="21"/>
        <end position="356"/>
    </location>
</feature>
<keyword evidence="1" id="KW-0732">Signal</keyword>
<dbReference type="EMBL" id="MEUJ01000003">
    <property type="protein sequence ID" value="OGC40538.1"/>
    <property type="molecule type" value="Genomic_DNA"/>
</dbReference>
<feature type="signal peptide" evidence="1">
    <location>
        <begin position="1"/>
        <end position="20"/>
    </location>
</feature>
<reference evidence="2 3" key="1">
    <citation type="journal article" date="2016" name="Nat. Commun.">
        <title>Thousands of microbial genomes shed light on interconnected biogeochemical processes in an aquifer system.</title>
        <authorList>
            <person name="Anantharaman K."/>
            <person name="Brown C.T."/>
            <person name="Hug L.A."/>
            <person name="Sharon I."/>
            <person name="Castelle C.J."/>
            <person name="Probst A.J."/>
            <person name="Thomas B.C."/>
            <person name="Singh A."/>
            <person name="Wilkins M.J."/>
            <person name="Karaoz U."/>
            <person name="Brodie E.L."/>
            <person name="Williams K.H."/>
            <person name="Hubbard S.S."/>
            <person name="Banfield J.F."/>
        </authorList>
    </citation>
    <scope>NUCLEOTIDE SEQUENCE [LARGE SCALE GENOMIC DNA]</scope>
</reference>
<dbReference type="Gene3D" id="2.40.160.60">
    <property type="entry name" value="Outer membrane protein transport protein (OMPP1/FadL/TodX)"/>
    <property type="match status" value="1"/>
</dbReference>
<accession>A0A1F4U6E9</accession>
<evidence type="ECO:0008006" key="4">
    <source>
        <dbReference type="Google" id="ProtNLM"/>
    </source>
</evidence>
<name>A0A1F4U6E9_UNCSA</name>
<dbReference type="Proteomes" id="UP000179242">
    <property type="component" value="Unassembled WGS sequence"/>
</dbReference>
<proteinExistence type="predicted"/>
<organism evidence="2 3">
    <name type="scientific">candidate division WOR-1 bacterium RIFOXYC2_FULL_46_14</name>
    <dbReference type="NCBI Taxonomy" id="1802587"/>
    <lineage>
        <taxon>Bacteria</taxon>
        <taxon>Bacillati</taxon>
        <taxon>Saganbacteria</taxon>
    </lineage>
</organism>
<gene>
    <name evidence="2" type="ORF">A2438_05920</name>
</gene>
<sequence length="356" mass="36315">MKKLVCILAILVFCSTVSSAQLLIGSKAGGMGGAGVSSVDDLSAAYYNPAALMKSKVKAAEVKISLGAQYTDPTELSQAISKISSPADFIADNYSKTLNFNGNLDGIIGFNIRKVGISLIPIANATTSKLADSLVGSVEGASQHDAVLTLGNSFSIPFLPEELSVGVNAKYITAYSGDITTTGTTLDASGTTTYGAGTGFGFDVGALTSFKGINVGIVARNLAQSITYKNKSQTSYLSCSGTTATVTNGAETTLPDSTINFNPSYAIGASATLPIIGLQVAGDYEMTSNGSATHLGAELPLHLLTLRAGLASGVGLSKITLGAKVSLPILTLGAVVIADANDKAANSYIVDINMGW</sequence>
<evidence type="ECO:0000313" key="3">
    <source>
        <dbReference type="Proteomes" id="UP000179242"/>
    </source>
</evidence>
<dbReference type="AlphaFoldDB" id="A0A1F4U6E9"/>
<protein>
    <recommendedName>
        <fullName evidence="4">DUF5723 domain-containing protein</fullName>
    </recommendedName>
</protein>
<evidence type="ECO:0000256" key="1">
    <source>
        <dbReference type="SAM" id="SignalP"/>
    </source>
</evidence>
<evidence type="ECO:0000313" key="2">
    <source>
        <dbReference type="EMBL" id="OGC40538.1"/>
    </source>
</evidence>
<comment type="caution">
    <text evidence="2">The sequence shown here is derived from an EMBL/GenBank/DDBJ whole genome shotgun (WGS) entry which is preliminary data.</text>
</comment>